<dbReference type="KEGG" id="ttn:TTX_1578"/>
<proteinExistence type="predicted"/>
<dbReference type="AlphaFoldDB" id="G4RKV9"/>
<dbReference type="STRING" id="768679.TTX_1578"/>
<dbReference type="RefSeq" id="WP_014127458.1">
    <property type="nucleotide sequence ID" value="NC_016070.1"/>
</dbReference>
<dbReference type="InterPro" id="IPR018977">
    <property type="entry name" value="NurA_domain"/>
</dbReference>
<evidence type="ECO:0000259" key="1">
    <source>
        <dbReference type="SMART" id="SM00933"/>
    </source>
</evidence>
<sequence length="258" mass="29775">MKGLLSEILRLAELEAPDSTGRLARLLDAAKELEQLTLKPPSIDPPDYIAIDSGYIELKYRHTNLLLITITKIDNKINNNVIIKKIERTNNNINRYVRELELKSAAEEKGYVLVDGPLTPYIRSPIGYVIGVSKDPVAARYWRSLGGKEAEWFKEISSLTSELYGAEILLQDKPRGTMLKPVDLGEFFATYIKGDSVFYIEFPRYIPLEVISSFFKYGYPIKLRLAHRYAKISRELLRSLRVLIPRFIDIQNRYREYL</sequence>
<dbReference type="Pfam" id="PF09376">
    <property type="entry name" value="NurA"/>
    <property type="match status" value="1"/>
</dbReference>
<dbReference type="OrthoDB" id="25114at2157"/>
<dbReference type="eggNOG" id="arCOG05577">
    <property type="taxonomic scope" value="Archaea"/>
</dbReference>
<dbReference type="EMBL" id="FN869859">
    <property type="protein sequence ID" value="CCC82204.1"/>
    <property type="molecule type" value="Genomic_DNA"/>
</dbReference>
<keyword evidence="3" id="KW-1185">Reference proteome</keyword>
<protein>
    <submittedName>
        <fullName evidence="2">Predicted NurA-like nuclease</fullName>
    </submittedName>
</protein>
<dbReference type="PaxDb" id="768679-TTX_1578"/>
<dbReference type="SMART" id="SM00933">
    <property type="entry name" value="NurA"/>
    <property type="match status" value="1"/>
</dbReference>
<dbReference type="GeneID" id="11262459"/>
<accession>G4RKV9</accession>
<gene>
    <name evidence="2" type="ordered locus">TTX_1578</name>
</gene>
<dbReference type="HOGENOM" id="CLU_1113912_0_0_2"/>
<dbReference type="PATRIC" id="fig|768679.9.peg.1600"/>
<reference evidence="2 3" key="1">
    <citation type="journal article" date="2011" name="PLoS ONE">
        <title>The complete genome sequence of Thermoproteus tenax: a physiologically versatile member of the Crenarchaeota.</title>
        <authorList>
            <person name="Siebers B."/>
            <person name="Zaparty M."/>
            <person name="Raddatz G."/>
            <person name="Tjaden B."/>
            <person name="Albers S.V."/>
            <person name="Bell S.D."/>
            <person name="Blombach F."/>
            <person name="Kletzin A."/>
            <person name="Kyrpides N."/>
            <person name="Lanz C."/>
            <person name="Plagens A."/>
            <person name="Rampp M."/>
            <person name="Rosinus A."/>
            <person name="von Jan M."/>
            <person name="Makarova K.S."/>
            <person name="Klenk H.P."/>
            <person name="Schuster S.C."/>
            <person name="Hensel R."/>
        </authorList>
    </citation>
    <scope>NUCLEOTIDE SEQUENCE [LARGE SCALE GENOMIC DNA]</scope>
    <source>
        <strain evidence="3">ATCC 35583 / DSM 2078 / JCM 9277 / NBRC 100435 / Kra 1</strain>
    </source>
</reference>
<feature type="domain" description="NurA" evidence="1">
    <location>
        <begin position="46"/>
        <end position="232"/>
    </location>
</feature>
<organism evidence="2 3">
    <name type="scientific">Thermoproteus tenax (strain ATCC 35583 / DSM 2078 / JCM 9277 / NBRC 100435 / Kra 1)</name>
    <dbReference type="NCBI Taxonomy" id="768679"/>
    <lineage>
        <taxon>Archaea</taxon>
        <taxon>Thermoproteota</taxon>
        <taxon>Thermoprotei</taxon>
        <taxon>Thermoproteales</taxon>
        <taxon>Thermoproteaceae</taxon>
        <taxon>Thermoproteus</taxon>
    </lineage>
</organism>
<name>G4RKV9_THETK</name>
<evidence type="ECO:0000313" key="3">
    <source>
        <dbReference type="Proteomes" id="UP000002654"/>
    </source>
</evidence>
<evidence type="ECO:0000313" key="2">
    <source>
        <dbReference type="EMBL" id="CCC82204.1"/>
    </source>
</evidence>
<dbReference type="Proteomes" id="UP000002654">
    <property type="component" value="Chromosome"/>
</dbReference>